<sequence>MCYKRRDMMKVETNNKLQLNKKSNISMVIVFISILIFTYLAISIKEGSSFIIDAFASSIVDMIETEMLTAIMIGFTSLGSKAGIISMFLLGLLWAGIRYRHYAPLLGLVITVAGGDFLNKKFKSLVGRDRPLINNEVEGVGHSFPSGHAMVALAFYGFLAYLIIMQLKKSSHKTIVVISVSIMILFIGLSRVYLHVHYLTDVIGGFAAGIAVLGLTVLLVNLLAPKLKR</sequence>
<evidence type="ECO:0000259" key="2">
    <source>
        <dbReference type="SMART" id="SM00014"/>
    </source>
</evidence>
<feature type="transmembrane region" description="Helical" evidence="1">
    <location>
        <begin position="102"/>
        <end position="119"/>
    </location>
</feature>
<proteinExistence type="predicted"/>
<feature type="transmembrane region" description="Helical" evidence="1">
    <location>
        <begin position="139"/>
        <end position="163"/>
    </location>
</feature>
<accession>A0A263BWN5</accession>
<dbReference type="Pfam" id="PF01569">
    <property type="entry name" value="PAP2"/>
    <property type="match status" value="1"/>
</dbReference>
<keyword evidence="4" id="KW-1185">Reference proteome</keyword>
<dbReference type="InterPro" id="IPR000326">
    <property type="entry name" value="PAP2/HPO"/>
</dbReference>
<reference evidence="4" key="1">
    <citation type="submission" date="2017-08" db="EMBL/GenBank/DDBJ databases">
        <authorList>
            <person name="Huang Z."/>
        </authorList>
    </citation>
    <scope>NUCLEOTIDE SEQUENCE [LARGE SCALE GENOMIC DNA]</scope>
    <source>
        <strain evidence="4">SA5d-4</strain>
    </source>
</reference>
<dbReference type="Gene3D" id="1.20.144.10">
    <property type="entry name" value="Phosphatidic acid phosphatase type 2/haloperoxidase"/>
    <property type="match status" value="2"/>
</dbReference>
<feature type="domain" description="Phosphatidic acid phosphatase type 2/haloperoxidase" evidence="2">
    <location>
        <begin position="105"/>
        <end position="217"/>
    </location>
</feature>
<keyword evidence="1" id="KW-0472">Membrane</keyword>
<dbReference type="Proteomes" id="UP000217083">
    <property type="component" value="Unassembled WGS sequence"/>
</dbReference>
<feature type="transmembrane region" description="Helical" evidence="1">
    <location>
        <begin position="202"/>
        <end position="224"/>
    </location>
</feature>
<dbReference type="PANTHER" id="PTHR14969:SF13">
    <property type="entry name" value="AT30094P"/>
    <property type="match status" value="1"/>
</dbReference>
<dbReference type="PANTHER" id="PTHR14969">
    <property type="entry name" value="SPHINGOSINE-1-PHOSPHATE PHOSPHOHYDROLASE"/>
    <property type="match status" value="1"/>
</dbReference>
<name>A0A263BWN5_9BACI</name>
<protein>
    <recommendedName>
        <fullName evidence="2">Phosphatidic acid phosphatase type 2/haloperoxidase domain-containing protein</fullName>
    </recommendedName>
</protein>
<dbReference type="AlphaFoldDB" id="A0A263BWN5"/>
<dbReference type="SMART" id="SM00014">
    <property type="entry name" value="acidPPc"/>
    <property type="match status" value="1"/>
</dbReference>
<dbReference type="CDD" id="cd03392">
    <property type="entry name" value="PAP2_like_2"/>
    <property type="match status" value="1"/>
</dbReference>
<evidence type="ECO:0000256" key="1">
    <source>
        <dbReference type="SAM" id="Phobius"/>
    </source>
</evidence>
<organism evidence="3 4">
    <name type="scientific">Lottiidibacillus patelloidae</name>
    <dbReference type="NCBI Taxonomy" id="2670334"/>
    <lineage>
        <taxon>Bacteria</taxon>
        <taxon>Bacillati</taxon>
        <taxon>Bacillota</taxon>
        <taxon>Bacilli</taxon>
        <taxon>Bacillales</taxon>
        <taxon>Bacillaceae</taxon>
        <taxon>Lottiidibacillus</taxon>
    </lineage>
</organism>
<keyword evidence="1" id="KW-1133">Transmembrane helix</keyword>
<evidence type="ECO:0000313" key="4">
    <source>
        <dbReference type="Proteomes" id="UP000217083"/>
    </source>
</evidence>
<comment type="caution">
    <text evidence="3">The sequence shown here is derived from an EMBL/GenBank/DDBJ whole genome shotgun (WGS) entry which is preliminary data.</text>
</comment>
<feature type="transmembrane region" description="Helical" evidence="1">
    <location>
        <begin position="175"/>
        <end position="196"/>
    </location>
</feature>
<feature type="transmembrane region" description="Helical" evidence="1">
    <location>
        <begin position="25"/>
        <end position="44"/>
    </location>
</feature>
<keyword evidence="1" id="KW-0812">Transmembrane</keyword>
<evidence type="ECO:0000313" key="3">
    <source>
        <dbReference type="EMBL" id="OZM58161.1"/>
    </source>
</evidence>
<dbReference type="SUPFAM" id="SSF48317">
    <property type="entry name" value="Acid phosphatase/Vanadium-dependent haloperoxidase"/>
    <property type="match status" value="1"/>
</dbReference>
<reference evidence="3 4" key="2">
    <citation type="submission" date="2017-09" db="EMBL/GenBank/DDBJ databases">
        <title>Bacillus patelloidae sp. nov., isolated from the intestinal tract of a marine limpet.</title>
        <authorList>
            <person name="Liu R."/>
            <person name="Dong C."/>
            <person name="Shao Z."/>
        </authorList>
    </citation>
    <scope>NUCLEOTIDE SEQUENCE [LARGE SCALE GENOMIC DNA]</scope>
    <source>
        <strain evidence="3 4">SA5d-4</strain>
    </source>
</reference>
<gene>
    <name evidence="3" type="ORF">CIB95_00865</name>
</gene>
<dbReference type="EMBL" id="NPIA01000001">
    <property type="protein sequence ID" value="OZM58161.1"/>
    <property type="molecule type" value="Genomic_DNA"/>
</dbReference>
<feature type="transmembrane region" description="Helical" evidence="1">
    <location>
        <begin position="70"/>
        <end position="95"/>
    </location>
</feature>
<dbReference type="InterPro" id="IPR036938">
    <property type="entry name" value="PAP2/HPO_sf"/>
</dbReference>